<dbReference type="Gene3D" id="3.40.720.10">
    <property type="entry name" value="Alkaline Phosphatase, subunit A"/>
    <property type="match status" value="1"/>
</dbReference>
<dbReference type="SUPFAM" id="SSF53649">
    <property type="entry name" value="Alkaline phosphatase-like"/>
    <property type="match status" value="1"/>
</dbReference>
<comment type="caution">
    <text evidence="1">The sequence shown here is derived from an EMBL/GenBank/DDBJ whole genome shotgun (WGS) entry which is preliminary data.</text>
</comment>
<dbReference type="Proteomes" id="UP001594351">
    <property type="component" value="Unassembled WGS sequence"/>
</dbReference>
<keyword evidence="2" id="KW-1185">Reference proteome</keyword>
<gene>
    <name evidence="1" type="ORF">ACFL27_05105</name>
</gene>
<sequence length="434" mass="49525">MVLFKKKIKPRVCLIGLDGVPLSMLKHFFQKGIMPEFAELALQGSLVPMSSAIPEISAVSWTSFMTGTNPGTHGVFGFTDILPQSYELKYMNFNDCKVLTIWDRLGSLGKRSVIINQPATYPARKLSGVLISGFGASDLFKAVYPAKYIRPLRRRDYQIDIVQIRASEDYQVLMSDLKRTLQSRKDAVDLLWTSEKWDYFELIITGTDRLLHYLWAALDDQDHPLYPEVLAYFRELDQLISDVVHRFQKLTNQKETINGLFILSDHGFCTLEHEVYLNTWLKNEGLLSYSRDAPHSLLDVSPETQAFILDPGRLYINRKGKFPRGEVREAQVEKIKKQIKAKLMTLEYDQKKVVQNVFDKSEIYSGQLVEQAPDLIIESQPGFNMKGALNEPHLFKGTSATGMHTGAGAFCFNDDLPDESLHIDQLAQKILRYF</sequence>
<proteinExistence type="predicted"/>
<organism evidence="1 2">
    <name type="scientific">candidate division CSSED10-310 bacterium</name>
    <dbReference type="NCBI Taxonomy" id="2855610"/>
    <lineage>
        <taxon>Bacteria</taxon>
        <taxon>Bacteria division CSSED10-310</taxon>
    </lineage>
</organism>
<dbReference type="EMBL" id="JBHPBY010000046">
    <property type="protein sequence ID" value="MFC1849571.1"/>
    <property type="molecule type" value="Genomic_DNA"/>
</dbReference>
<evidence type="ECO:0000313" key="2">
    <source>
        <dbReference type="Proteomes" id="UP001594351"/>
    </source>
</evidence>
<evidence type="ECO:0000313" key="1">
    <source>
        <dbReference type="EMBL" id="MFC1849571.1"/>
    </source>
</evidence>
<reference evidence="1 2" key="1">
    <citation type="submission" date="2024-09" db="EMBL/GenBank/DDBJ databases">
        <title>Laminarin stimulates single cell rates of sulfate reduction while oxygen inhibits transcriptomic activity in coastal marine sediment.</title>
        <authorList>
            <person name="Lindsay M."/>
            <person name="Orcutt B."/>
            <person name="Emerson D."/>
            <person name="Stepanauskas R."/>
            <person name="D'Angelo T."/>
        </authorList>
    </citation>
    <scope>NUCLEOTIDE SEQUENCE [LARGE SCALE GENOMIC DNA]</scope>
    <source>
        <strain evidence="1">SAG AM-311-K15</strain>
    </source>
</reference>
<dbReference type="InterPro" id="IPR017850">
    <property type="entry name" value="Alkaline_phosphatase_core_sf"/>
</dbReference>
<protein>
    <submittedName>
        <fullName evidence="1">Alkaline phosphatase family protein</fullName>
    </submittedName>
</protein>
<name>A0ABV6YU12_UNCC1</name>
<accession>A0ABV6YU12</accession>
<dbReference type="InterPro" id="IPR002591">
    <property type="entry name" value="Phosphodiest/P_Trfase"/>
</dbReference>
<dbReference type="Pfam" id="PF01663">
    <property type="entry name" value="Phosphodiest"/>
    <property type="match status" value="1"/>
</dbReference>